<dbReference type="KEGG" id="acib:ACBT_0560"/>
<reference evidence="2 5" key="2">
    <citation type="submission" date="2020-05" db="EMBL/GenBank/DDBJ databases">
        <title>Complete genome sequencing of Campylobacter and Arcobacter type strains.</title>
        <authorList>
            <person name="Miller W.G."/>
            <person name="Yee E."/>
        </authorList>
    </citation>
    <scope>NUCLEOTIDE SEQUENCE [LARGE SCALE GENOMIC DNA]</scope>
    <source>
        <strain evidence="2 5">LMG 21996</strain>
    </source>
</reference>
<sequence length="127" mass="15011">MEIIYLFFIFIAIELFETNWQKSDNLYGLLENNFLAFKKSIFLYFILHLSFFYSIFLSITLNNFGFWMSSIIVLKFLDISLKLSIMKKMLNGFSLEQIIPFNANISPILRYLNVLIYPISFLFATAL</sequence>
<evidence type="ECO:0000256" key="1">
    <source>
        <dbReference type="SAM" id="Phobius"/>
    </source>
</evidence>
<dbReference type="Proteomes" id="UP000305417">
    <property type="component" value="Unassembled WGS sequence"/>
</dbReference>
<evidence type="ECO:0000313" key="5">
    <source>
        <dbReference type="Proteomes" id="UP000509513"/>
    </source>
</evidence>
<proteinExistence type="predicted"/>
<protein>
    <submittedName>
        <fullName evidence="2">Uncharacterized protein</fullName>
    </submittedName>
</protein>
<dbReference type="EMBL" id="VBUC01000022">
    <property type="protein sequence ID" value="TLS97298.1"/>
    <property type="molecule type" value="Genomic_DNA"/>
</dbReference>
<evidence type="ECO:0000313" key="3">
    <source>
        <dbReference type="EMBL" id="TLS97298.1"/>
    </source>
</evidence>
<dbReference type="RefSeq" id="WP_024775582.1">
    <property type="nucleotide sequence ID" value="NZ_CP054051.1"/>
</dbReference>
<dbReference type="AlphaFoldDB" id="A0A7L5JMR6"/>
<evidence type="ECO:0000313" key="4">
    <source>
        <dbReference type="Proteomes" id="UP000305417"/>
    </source>
</evidence>
<evidence type="ECO:0000313" key="2">
    <source>
        <dbReference type="EMBL" id="QKJ26514.1"/>
    </source>
</evidence>
<dbReference type="EMBL" id="CP054051">
    <property type="protein sequence ID" value="QKJ26514.1"/>
    <property type="molecule type" value="Genomic_DNA"/>
</dbReference>
<keyword evidence="1" id="KW-0472">Membrane</keyword>
<keyword evidence="1" id="KW-1133">Transmembrane helix</keyword>
<keyword evidence="4" id="KW-1185">Reference proteome</keyword>
<gene>
    <name evidence="2" type="ORF">ACBT_0560</name>
    <name evidence="3" type="ORF">FE247_08555</name>
</gene>
<reference evidence="3 4" key="1">
    <citation type="submission" date="2019-05" db="EMBL/GenBank/DDBJ databases">
        <title>Arcobacter cibarius and Arcobacter thereius providing challenges in identification an antibiotic susceptibility and Quinolone resistance.</title>
        <authorList>
            <person name="Busch A."/>
            <person name="Hanel I."/>
            <person name="Hotzel H."/>
            <person name="Tomaso H."/>
        </authorList>
    </citation>
    <scope>NUCLEOTIDE SEQUENCE [LARGE SCALE GENOMIC DNA]</scope>
    <source>
        <strain evidence="3 4">16CS0831-2</strain>
    </source>
</reference>
<dbReference type="Proteomes" id="UP000509513">
    <property type="component" value="Chromosome"/>
</dbReference>
<feature type="transmembrane region" description="Helical" evidence="1">
    <location>
        <begin position="41"/>
        <end position="59"/>
    </location>
</feature>
<keyword evidence="1" id="KW-0812">Transmembrane</keyword>
<name>A0A7L5JMR6_9BACT</name>
<accession>A0A7L5JMR6</accession>
<organism evidence="2 5">
    <name type="scientific">Aliarcobacter cibarius</name>
    <dbReference type="NCBI Taxonomy" id="255507"/>
    <lineage>
        <taxon>Bacteria</taxon>
        <taxon>Pseudomonadati</taxon>
        <taxon>Campylobacterota</taxon>
        <taxon>Epsilonproteobacteria</taxon>
        <taxon>Campylobacterales</taxon>
        <taxon>Arcobacteraceae</taxon>
        <taxon>Aliarcobacter</taxon>
    </lineage>
</organism>